<dbReference type="EMBL" id="CP061538">
    <property type="protein sequence ID" value="QNV40601.1"/>
    <property type="molecule type" value="Genomic_DNA"/>
</dbReference>
<dbReference type="AlphaFoldDB" id="A0A7H2BLQ5"/>
<evidence type="ECO:0000313" key="2">
    <source>
        <dbReference type="Proteomes" id="UP000516421"/>
    </source>
</evidence>
<organism evidence="1 2">
    <name type="scientific">Rothia amarae</name>
    <dbReference type="NCBI Taxonomy" id="169480"/>
    <lineage>
        <taxon>Bacteria</taxon>
        <taxon>Bacillati</taxon>
        <taxon>Actinomycetota</taxon>
        <taxon>Actinomycetes</taxon>
        <taxon>Micrococcales</taxon>
        <taxon>Micrococcaceae</taxon>
        <taxon>Rothia</taxon>
    </lineage>
</organism>
<evidence type="ECO:0000313" key="1">
    <source>
        <dbReference type="EMBL" id="QNV40601.1"/>
    </source>
</evidence>
<reference evidence="1 2" key="1">
    <citation type="submission" date="2020-09" db="EMBL/GenBank/DDBJ databases">
        <title>Investigation of environmental microbe.</title>
        <authorList>
            <person name="Ou Y."/>
            <person name="Kang Q."/>
        </authorList>
    </citation>
    <scope>NUCLEOTIDE SEQUENCE [LARGE SCALE GENOMIC DNA]</scope>
    <source>
        <strain evidence="1 2">KJZ-9</strain>
    </source>
</reference>
<protein>
    <submittedName>
        <fullName evidence="1">Histidine kinase</fullName>
    </submittedName>
</protein>
<sequence length="182" mass="20345">MERIFRDYETQLAAENQRVVEAEARDVRRSEFAKIQQADRLAAQIGRSVRVNTGDSLQWEGTLESLGKGWIQLQSHSENILIPMNSVNWWEGGTPFSTVEARSVSRSLSLGYAFRALASARIPVRIFHNMGAVTTEGTIERVGLDFAEIALHPLEGHFRAQQISGWRTVQLSQVSACCSLLT</sequence>
<accession>A0A7H2BLQ5</accession>
<dbReference type="GO" id="GO:0016301">
    <property type="term" value="F:kinase activity"/>
    <property type="evidence" value="ECO:0007669"/>
    <property type="project" value="UniProtKB-KW"/>
</dbReference>
<dbReference type="Proteomes" id="UP000516421">
    <property type="component" value="Chromosome"/>
</dbReference>
<proteinExistence type="predicted"/>
<dbReference type="KEGG" id="rama:IDM48_04155"/>
<name>A0A7H2BLQ5_9MICC</name>
<gene>
    <name evidence="1" type="ORF">IDM48_04155</name>
</gene>
<keyword evidence="1" id="KW-0808">Transferase</keyword>
<keyword evidence="1" id="KW-0418">Kinase</keyword>
<keyword evidence="2" id="KW-1185">Reference proteome</keyword>
<dbReference type="RefSeq" id="WP_141669436.1">
    <property type="nucleotide sequence ID" value="NZ_BAAAHX010000004.1"/>
</dbReference>